<keyword evidence="5" id="KW-0328">Glycosyltransferase</keyword>
<dbReference type="PANTHER" id="PTHR23033:SF47">
    <property type="entry name" value="APPLE DOMAIN-CONTAINING PROTEIN-RELATED"/>
    <property type="match status" value="1"/>
</dbReference>
<evidence type="ECO:0000313" key="15">
    <source>
        <dbReference type="Proteomes" id="UP000319663"/>
    </source>
</evidence>
<keyword evidence="10 12" id="KW-1133">Transmembrane helix</keyword>
<evidence type="ECO:0000256" key="1">
    <source>
        <dbReference type="ARBA" id="ARBA00004606"/>
    </source>
</evidence>
<name>A0A507QZ06_MONPU</name>
<dbReference type="GO" id="GO:0016020">
    <property type="term" value="C:membrane"/>
    <property type="evidence" value="ECO:0007669"/>
    <property type="project" value="UniProtKB-SubCell"/>
</dbReference>
<evidence type="ECO:0000256" key="3">
    <source>
        <dbReference type="ARBA" id="ARBA00006462"/>
    </source>
</evidence>
<evidence type="ECO:0000256" key="11">
    <source>
        <dbReference type="ARBA" id="ARBA00023136"/>
    </source>
</evidence>
<evidence type="ECO:0000256" key="8">
    <source>
        <dbReference type="ARBA" id="ARBA00022741"/>
    </source>
</evidence>
<organism evidence="14 15">
    <name type="scientific">Monascus purpureus</name>
    <name type="common">Red mold</name>
    <name type="synonym">Monascus anka</name>
    <dbReference type="NCBI Taxonomy" id="5098"/>
    <lineage>
        <taxon>Eukaryota</taxon>
        <taxon>Fungi</taxon>
        <taxon>Dikarya</taxon>
        <taxon>Ascomycota</taxon>
        <taxon>Pezizomycotina</taxon>
        <taxon>Eurotiomycetes</taxon>
        <taxon>Eurotiomycetidae</taxon>
        <taxon>Eurotiales</taxon>
        <taxon>Aspergillaceae</taxon>
        <taxon>Monascus</taxon>
    </lineage>
</organism>
<dbReference type="Pfam" id="PF02434">
    <property type="entry name" value="Fringe"/>
    <property type="match status" value="1"/>
</dbReference>
<comment type="pathway">
    <text evidence="2">Protein modification; protein glycosylation.</text>
</comment>
<evidence type="ECO:0000256" key="2">
    <source>
        <dbReference type="ARBA" id="ARBA00004922"/>
    </source>
</evidence>
<feature type="transmembrane region" description="Helical" evidence="12">
    <location>
        <begin position="12"/>
        <end position="31"/>
    </location>
</feature>
<dbReference type="EMBL" id="VIFY01000036">
    <property type="protein sequence ID" value="TQB74042.1"/>
    <property type="molecule type" value="Genomic_DNA"/>
</dbReference>
<evidence type="ECO:0000256" key="7">
    <source>
        <dbReference type="ARBA" id="ARBA00022692"/>
    </source>
</evidence>
<dbReference type="OrthoDB" id="414175at2759"/>
<feature type="domain" description="Fringe-like glycosyltransferase" evidence="13">
    <location>
        <begin position="178"/>
        <end position="288"/>
    </location>
</feature>
<keyword evidence="8" id="KW-0547">Nucleotide-binding</keyword>
<keyword evidence="15" id="KW-1185">Reference proteome</keyword>
<keyword evidence="6" id="KW-0808">Transferase</keyword>
<comment type="similarity">
    <text evidence="3">Belongs to the glycosyltransferase 31 family. Beta3-Gal-T subfamily.</text>
</comment>
<comment type="subcellular location">
    <subcellularLocation>
        <location evidence="1">Membrane</location>
        <topology evidence="1">Single-pass type II membrane protein</topology>
    </subcellularLocation>
</comment>
<protein>
    <recommendedName>
        <fullName evidence="4">N-acetylgalactosaminide beta-1,3-galactosyltransferase</fullName>
        <ecNumber evidence="4">2.4.1.122</ecNumber>
    </recommendedName>
</protein>
<proteinExistence type="inferred from homology"/>
<evidence type="ECO:0000256" key="9">
    <source>
        <dbReference type="ARBA" id="ARBA00022968"/>
    </source>
</evidence>
<dbReference type="GO" id="GO:0016263">
    <property type="term" value="F:glycoprotein-N-acetylgalactosamine 3-beta-galactosyltransferase activity"/>
    <property type="evidence" value="ECO:0007669"/>
    <property type="project" value="UniProtKB-EC"/>
</dbReference>
<dbReference type="PANTHER" id="PTHR23033">
    <property type="entry name" value="BETA1,3-GALACTOSYLTRANSFERASE"/>
    <property type="match status" value="1"/>
</dbReference>
<dbReference type="InterPro" id="IPR003378">
    <property type="entry name" value="Fringe-like_glycosylTrfase"/>
</dbReference>
<dbReference type="Gene3D" id="3.90.550.50">
    <property type="match status" value="1"/>
</dbReference>
<evidence type="ECO:0000256" key="4">
    <source>
        <dbReference type="ARBA" id="ARBA00012557"/>
    </source>
</evidence>
<evidence type="ECO:0000256" key="5">
    <source>
        <dbReference type="ARBA" id="ARBA00022676"/>
    </source>
</evidence>
<evidence type="ECO:0000256" key="10">
    <source>
        <dbReference type="ARBA" id="ARBA00022989"/>
    </source>
</evidence>
<accession>A0A507QZ06</accession>
<evidence type="ECO:0000313" key="14">
    <source>
        <dbReference type="EMBL" id="TQB74042.1"/>
    </source>
</evidence>
<keyword evidence="9" id="KW-0735">Signal-anchor</keyword>
<dbReference type="EC" id="2.4.1.122" evidence="4"/>
<comment type="caution">
    <text evidence="14">The sequence shown here is derived from an EMBL/GenBank/DDBJ whole genome shotgun (WGS) entry which is preliminary data.</text>
</comment>
<keyword evidence="7 12" id="KW-0812">Transmembrane</keyword>
<dbReference type="GO" id="GO:0000166">
    <property type="term" value="F:nucleotide binding"/>
    <property type="evidence" value="ECO:0007669"/>
    <property type="project" value="UniProtKB-KW"/>
</dbReference>
<dbReference type="Gene3D" id="3.50.4.10">
    <property type="entry name" value="Hepatocyte Growth Factor"/>
    <property type="match status" value="1"/>
</dbReference>
<evidence type="ECO:0000256" key="12">
    <source>
        <dbReference type="SAM" id="Phobius"/>
    </source>
</evidence>
<sequence length="456" mass="52181">MNPRRSRRRIFLISTVLSLFMLYQLLHLGLLGSQRQTLQVQESAGSIIKDPVRKEDDDIPHPVCPPLPGMEDVLVVMKTGVTEAYEKVPIHLNTTLRCIPNYVIFSDFEEDIDGVRIHDAFRHLDPEVKRQVPDFDLYNRLQQMGREGLKMQDFQDEANSAVGKPNNPGWKLDKWKFLPMVKETLQYKEDAKWYFFMEADTYPVWPNLLAWLSKFNPDQPHYIGTETQIGDVIFAHGGSGFVISNPALRRAVGAYVADPVGINTYTDFHWAGDCVLGKVLFDVGVPLRFSWPLLQNSNLGELDEFTQDFYRRPWCFPAVALHHLSPADIRSLWVFEQRRLNVSDKHNNMILHKDIFTGLIQPSLSSTPRENWDNFSPEPRAAAVASADDCHSFCLQHPECVQYSFKHGLKRCFTSKTPRLGVKSAGSERITSGWMLNRVQQMVREAGVCEKVDFGI</sequence>
<evidence type="ECO:0000256" key="6">
    <source>
        <dbReference type="ARBA" id="ARBA00022679"/>
    </source>
</evidence>
<dbReference type="STRING" id="5098.A0A507QZ06"/>
<evidence type="ECO:0000259" key="13">
    <source>
        <dbReference type="Pfam" id="PF02434"/>
    </source>
</evidence>
<reference evidence="14 15" key="1">
    <citation type="submission" date="2019-06" db="EMBL/GenBank/DDBJ databases">
        <title>Wine fermentation using esterase from Monascus purpureus.</title>
        <authorList>
            <person name="Geng C."/>
            <person name="Zhang Y."/>
        </authorList>
    </citation>
    <scope>NUCLEOTIDE SEQUENCE [LARGE SCALE GENOMIC DNA]</scope>
    <source>
        <strain evidence="14">HQ1</strain>
    </source>
</reference>
<dbReference type="AlphaFoldDB" id="A0A507QZ06"/>
<gene>
    <name evidence="14" type="ORF">MPDQ_005242</name>
</gene>
<keyword evidence="11 12" id="KW-0472">Membrane</keyword>
<dbReference type="InterPro" id="IPR026050">
    <property type="entry name" value="C1GALT1/C1GALT1_chp1"/>
</dbReference>
<dbReference type="Proteomes" id="UP000319663">
    <property type="component" value="Unassembled WGS sequence"/>
</dbReference>